<evidence type="ECO:0000313" key="2">
    <source>
        <dbReference type="Proteomes" id="UP001348369"/>
    </source>
</evidence>
<evidence type="ECO:0000313" key="1">
    <source>
        <dbReference type="EMBL" id="WSB96919.1"/>
    </source>
</evidence>
<dbReference type="Proteomes" id="UP001348369">
    <property type="component" value="Chromosome"/>
</dbReference>
<organism evidence="1 2">
    <name type="scientific">Streptomyces scopuliridis</name>
    <dbReference type="NCBI Taxonomy" id="452529"/>
    <lineage>
        <taxon>Bacteria</taxon>
        <taxon>Bacillati</taxon>
        <taxon>Actinomycetota</taxon>
        <taxon>Actinomycetes</taxon>
        <taxon>Kitasatosporales</taxon>
        <taxon>Streptomycetaceae</taxon>
        <taxon>Streptomyces</taxon>
    </lineage>
</organism>
<gene>
    <name evidence="1" type="ORF">OG835_07835</name>
</gene>
<accession>A0ACD4ZFG7</accession>
<name>A0ACD4ZFG7_9ACTN</name>
<keyword evidence="2" id="KW-1185">Reference proteome</keyword>
<protein>
    <submittedName>
        <fullName evidence="1">Phosphopantetheine-binding protein</fullName>
    </submittedName>
</protein>
<reference evidence="1" key="1">
    <citation type="submission" date="2022-10" db="EMBL/GenBank/DDBJ databases">
        <title>The complete genomes of actinobacterial strains from the NBC collection.</title>
        <authorList>
            <person name="Joergensen T.S."/>
            <person name="Alvarez Arevalo M."/>
            <person name="Sterndorff E.B."/>
            <person name="Faurdal D."/>
            <person name="Vuksanovic O."/>
            <person name="Mourched A.-S."/>
            <person name="Charusanti P."/>
            <person name="Shaw S."/>
            <person name="Blin K."/>
            <person name="Weber T."/>
        </authorList>
    </citation>
    <scope>NUCLEOTIDE SEQUENCE</scope>
    <source>
        <strain evidence="1">NBC 01771</strain>
    </source>
</reference>
<proteinExistence type="predicted"/>
<sequence>MRAEVDEAEALRKKLAAVGEEPERTRLLLELVRAEAAAILGHSSPNAVESGRGLLDMGFDSLTAVELRNRLGAATGLRLPTTLVFDHPTPSAIAELLRSELPGAGGAPSRGSGDLSALDTLEAEISAISADEALRTHLRLRLEAALEGVIGLESEGGHGEEKDLTGRLDGATDDEIFDFIDSELA</sequence>
<dbReference type="EMBL" id="CP109109">
    <property type="protein sequence ID" value="WSB96919.1"/>
    <property type="molecule type" value="Genomic_DNA"/>
</dbReference>